<evidence type="ECO:0000256" key="1">
    <source>
        <dbReference type="SAM" id="MobiDB-lite"/>
    </source>
</evidence>
<proteinExistence type="predicted"/>
<dbReference type="Proteomes" id="UP001634394">
    <property type="component" value="Unassembled WGS sequence"/>
</dbReference>
<reference evidence="2 3" key="1">
    <citation type="submission" date="2024-11" db="EMBL/GenBank/DDBJ databases">
        <title>Chromosome-level genome assembly of the freshwater bivalve Anodonta woodiana.</title>
        <authorList>
            <person name="Chen X."/>
        </authorList>
    </citation>
    <scope>NUCLEOTIDE SEQUENCE [LARGE SCALE GENOMIC DNA]</scope>
    <source>
        <strain evidence="2">MN2024</strain>
        <tissue evidence="2">Gills</tissue>
    </source>
</reference>
<evidence type="ECO:0000313" key="2">
    <source>
        <dbReference type="EMBL" id="KAL3884862.1"/>
    </source>
</evidence>
<dbReference type="AlphaFoldDB" id="A0ABD3XFH7"/>
<organism evidence="2 3">
    <name type="scientific">Sinanodonta woodiana</name>
    <name type="common">Chinese pond mussel</name>
    <name type="synonym">Anodonta woodiana</name>
    <dbReference type="NCBI Taxonomy" id="1069815"/>
    <lineage>
        <taxon>Eukaryota</taxon>
        <taxon>Metazoa</taxon>
        <taxon>Spiralia</taxon>
        <taxon>Lophotrochozoa</taxon>
        <taxon>Mollusca</taxon>
        <taxon>Bivalvia</taxon>
        <taxon>Autobranchia</taxon>
        <taxon>Heteroconchia</taxon>
        <taxon>Palaeoheterodonta</taxon>
        <taxon>Unionida</taxon>
        <taxon>Unionoidea</taxon>
        <taxon>Unionidae</taxon>
        <taxon>Unioninae</taxon>
        <taxon>Sinanodonta</taxon>
    </lineage>
</organism>
<feature type="region of interest" description="Disordered" evidence="1">
    <location>
        <begin position="1"/>
        <end position="22"/>
    </location>
</feature>
<feature type="non-terminal residue" evidence="2">
    <location>
        <position position="1"/>
    </location>
</feature>
<sequence length="122" mass="13474">SSKEKANGQKENQKAQRKHMYDEIDIKENDQAGSNNVIRIHPYDSIEVGEGKVTVKADSSNSFCSLSTVANPVSLNSDKLNYVELDFGEKGTKKENNETSDKPIQIIGAGSSVDYTEIQIQH</sequence>
<accession>A0ABD3XFH7</accession>
<gene>
    <name evidence="2" type="ORF">ACJMK2_024963</name>
</gene>
<comment type="caution">
    <text evidence="2">The sequence shown here is derived from an EMBL/GenBank/DDBJ whole genome shotgun (WGS) entry which is preliminary data.</text>
</comment>
<protein>
    <submittedName>
        <fullName evidence="2">Uncharacterized protein</fullName>
    </submittedName>
</protein>
<keyword evidence="3" id="KW-1185">Reference proteome</keyword>
<dbReference type="EMBL" id="JBJQND010000002">
    <property type="protein sequence ID" value="KAL3884862.1"/>
    <property type="molecule type" value="Genomic_DNA"/>
</dbReference>
<evidence type="ECO:0000313" key="3">
    <source>
        <dbReference type="Proteomes" id="UP001634394"/>
    </source>
</evidence>
<name>A0ABD3XFH7_SINWO</name>